<dbReference type="GO" id="GO:0006900">
    <property type="term" value="P:vesicle budding from membrane"/>
    <property type="evidence" value="ECO:0007669"/>
    <property type="project" value="TreeGrafter"/>
</dbReference>
<evidence type="ECO:0000256" key="1">
    <source>
        <dbReference type="ARBA" id="ARBA00006190"/>
    </source>
</evidence>
<comment type="similarity">
    <text evidence="1">Belongs to the SNF7 family.</text>
</comment>
<reference evidence="3 4" key="1">
    <citation type="journal article" date="2024" name="BMC Genomics">
        <title>Genome assembly of redclaw crayfish (Cherax quadricarinatus) provides insights into its immune adaptation and hypoxia tolerance.</title>
        <authorList>
            <person name="Liu Z."/>
            <person name="Zheng J."/>
            <person name="Li H."/>
            <person name="Fang K."/>
            <person name="Wang S."/>
            <person name="He J."/>
            <person name="Zhou D."/>
            <person name="Weng S."/>
            <person name="Chi M."/>
            <person name="Gu Z."/>
            <person name="He J."/>
            <person name="Li F."/>
            <person name="Wang M."/>
        </authorList>
    </citation>
    <scope>NUCLEOTIDE SEQUENCE [LARGE SCALE GENOMIC DNA]</scope>
    <source>
        <strain evidence="3">ZL_2023a</strain>
    </source>
</reference>
<dbReference type="Proteomes" id="UP001445076">
    <property type="component" value="Unassembled WGS sequence"/>
</dbReference>
<feature type="region of interest" description="Disordered" evidence="2">
    <location>
        <begin position="145"/>
        <end position="169"/>
    </location>
</feature>
<dbReference type="GO" id="GO:0032511">
    <property type="term" value="P:late endosome to vacuole transport via multivesicular body sorting pathway"/>
    <property type="evidence" value="ECO:0007669"/>
    <property type="project" value="TreeGrafter"/>
</dbReference>
<evidence type="ECO:0000313" key="4">
    <source>
        <dbReference type="Proteomes" id="UP001445076"/>
    </source>
</evidence>
<dbReference type="AlphaFoldDB" id="A0AAW0XQ52"/>
<dbReference type="PANTHER" id="PTHR22761">
    <property type="entry name" value="CHARGED MULTIVESICULAR BODY PROTEIN"/>
    <property type="match status" value="1"/>
</dbReference>
<dbReference type="GO" id="GO:0009898">
    <property type="term" value="C:cytoplasmic side of plasma membrane"/>
    <property type="evidence" value="ECO:0007669"/>
    <property type="project" value="TreeGrafter"/>
</dbReference>
<gene>
    <name evidence="3" type="ORF">OTU49_017130</name>
</gene>
<evidence type="ECO:0000256" key="2">
    <source>
        <dbReference type="SAM" id="MobiDB-lite"/>
    </source>
</evidence>
<dbReference type="PANTHER" id="PTHR22761:SF21">
    <property type="entry name" value="CHARGED MULTIVESICULAR BODY PROTEIN 7"/>
    <property type="match status" value="1"/>
</dbReference>
<keyword evidence="4" id="KW-1185">Reference proteome</keyword>
<sequence length="169" mass="18297">MHINQASARLNWALSILRRKKRVEKSLGIQLGTLENVSTCLLQLRDTRSNKEVVGAFRVGVEALRAVVMGDASADRVAATMDDLQQVLDECQDINSVLASGVQSSLAEGDDDDVLEAELNQLLAQPQESQDVNQQLASKLADLHLPDVPKNNPMAAFGMTSGDTPEKMA</sequence>
<dbReference type="GO" id="GO:0005771">
    <property type="term" value="C:multivesicular body"/>
    <property type="evidence" value="ECO:0007669"/>
    <property type="project" value="TreeGrafter"/>
</dbReference>
<organism evidence="3 4">
    <name type="scientific">Cherax quadricarinatus</name>
    <name type="common">Australian red claw crayfish</name>
    <dbReference type="NCBI Taxonomy" id="27406"/>
    <lineage>
        <taxon>Eukaryota</taxon>
        <taxon>Metazoa</taxon>
        <taxon>Ecdysozoa</taxon>
        <taxon>Arthropoda</taxon>
        <taxon>Crustacea</taxon>
        <taxon>Multicrustacea</taxon>
        <taxon>Malacostraca</taxon>
        <taxon>Eumalacostraca</taxon>
        <taxon>Eucarida</taxon>
        <taxon>Decapoda</taxon>
        <taxon>Pleocyemata</taxon>
        <taxon>Astacidea</taxon>
        <taxon>Parastacoidea</taxon>
        <taxon>Parastacidae</taxon>
        <taxon>Cherax</taxon>
    </lineage>
</organism>
<name>A0AAW0XQ52_CHEQU</name>
<dbReference type="GO" id="GO:0000815">
    <property type="term" value="C:ESCRT III complex"/>
    <property type="evidence" value="ECO:0007669"/>
    <property type="project" value="TreeGrafter"/>
</dbReference>
<dbReference type="InterPro" id="IPR005024">
    <property type="entry name" value="Snf7_fam"/>
</dbReference>
<protein>
    <submittedName>
        <fullName evidence="3">Uncharacterized protein</fullName>
    </submittedName>
</protein>
<accession>A0AAW0XQ52</accession>
<dbReference type="Pfam" id="PF03357">
    <property type="entry name" value="Snf7"/>
    <property type="match status" value="1"/>
</dbReference>
<evidence type="ECO:0000313" key="3">
    <source>
        <dbReference type="EMBL" id="KAK8746666.1"/>
    </source>
</evidence>
<dbReference type="Gene3D" id="6.10.140.1230">
    <property type="match status" value="1"/>
</dbReference>
<dbReference type="EMBL" id="JARKIK010000017">
    <property type="protein sequence ID" value="KAK8746666.1"/>
    <property type="molecule type" value="Genomic_DNA"/>
</dbReference>
<comment type="caution">
    <text evidence="3">The sequence shown here is derived from an EMBL/GenBank/DDBJ whole genome shotgun (WGS) entry which is preliminary data.</text>
</comment>
<proteinExistence type="inferred from homology"/>